<feature type="compositionally biased region" description="Acidic residues" evidence="4">
    <location>
        <begin position="948"/>
        <end position="958"/>
    </location>
</feature>
<evidence type="ECO:0000256" key="3">
    <source>
        <dbReference type="ARBA" id="ARBA00029859"/>
    </source>
</evidence>
<dbReference type="InterPro" id="IPR035482">
    <property type="entry name" value="SIS_PGI_2"/>
</dbReference>
<proteinExistence type="predicted"/>
<dbReference type="Gene3D" id="1.10.555.10">
    <property type="entry name" value="Rho GTPase activation protein"/>
    <property type="match status" value="1"/>
</dbReference>
<keyword evidence="2" id="KW-0343">GTPase activation</keyword>
<gene>
    <name evidence="7" type="ORF">DY000_02027255</name>
</gene>
<dbReference type="InterPro" id="IPR052799">
    <property type="entry name" value="Rho_GAP_Regulators"/>
</dbReference>
<feature type="compositionally biased region" description="Low complexity" evidence="4">
    <location>
        <begin position="982"/>
        <end position="994"/>
    </location>
</feature>
<dbReference type="PROSITE" id="PS00174">
    <property type="entry name" value="P_GLUCOSE_ISOMERASE_2"/>
    <property type="match status" value="1"/>
</dbReference>
<dbReference type="InterPro" id="IPR025757">
    <property type="entry name" value="MIP1_Leuzipper"/>
</dbReference>
<dbReference type="Pfam" id="PF14389">
    <property type="entry name" value="Lzipper-MIP1"/>
    <property type="match status" value="1"/>
</dbReference>
<dbReference type="PROSITE" id="PS51463">
    <property type="entry name" value="P_GLUCOSE_ISOMERASE_3"/>
    <property type="match status" value="1"/>
</dbReference>
<dbReference type="InterPro" id="IPR001849">
    <property type="entry name" value="PH_domain"/>
</dbReference>
<feature type="compositionally biased region" description="Gly residues" evidence="4">
    <location>
        <begin position="1378"/>
        <end position="1390"/>
    </location>
</feature>
<dbReference type="EMBL" id="QGKV02000299">
    <property type="protein sequence ID" value="KAF3595570.1"/>
    <property type="molecule type" value="Genomic_DNA"/>
</dbReference>
<dbReference type="PANTHER" id="PTHR46265:SF18">
    <property type="entry name" value="RHO-GAP DOMAIN-CONTAINING PROTEIN"/>
    <property type="match status" value="1"/>
</dbReference>
<dbReference type="PROSITE" id="PS50238">
    <property type="entry name" value="RHOGAP"/>
    <property type="match status" value="1"/>
</dbReference>
<dbReference type="CDD" id="cd00159">
    <property type="entry name" value="RhoGAP"/>
    <property type="match status" value="1"/>
</dbReference>
<dbReference type="PROSITE" id="PS50003">
    <property type="entry name" value="PH_DOMAIN"/>
    <property type="match status" value="1"/>
</dbReference>
<evidence type="ECO:0000256" key="4">
    <source>
        <dbReference type="SAM" id="MobiDB-lite"/>
    </source>
</evidence>
<evidence type="ECO:0000256" key="1">
    <source>
        <dbReference type="ARBA" id="ARBA00011952"/>
    </source>
</evidence>
<feature type="compositionally biased region" description="Polar residues" evidence="4">
    <location>
        <begin position="1392"/>
        <end position="1402"/>
    </location>
</feature>
<dbReference type="SUPFAM" id="SSF53697">
    <property type="entry name" value="SIS domain"/>
    <property type="match status" value="1"/>
</dbReference>
<dbReference type="InterPro" id="IPR046348">
    <property type="entry name" value="SIS_dom_sf"/>
</dbReference>
<dbReference type="Pfam" id="PF00342">
    <property type="entry name" value="PGI"/>
    <property type="match status" value="1"/>
</dbReference>
<evidence type="ECO:0000313" key="8">
    <source>
        <dbReference type="Proteomes" id="UP000266723"/>
    </source>
</evidence>
<feature type="domain" description="PH" evidence="5">
    <location>
        <begin position="561"/>
        <end position="664"/>
    </location>
</feature>
<dbReference type="InterPro" id="IPR000198">
    <property type="entry name" value="RhoGAP_dom"/>
</dbReference>
<feature type="region of interest" description="Disordered" evidence="4">
    <location>
        <begin position="1191"/>
        <end position="1402"/>
    </location>
</feature>
<evidence type="ECO:0000259" key="6">
    <source>
        <dbReference type="PROSITE" id="PS50238"/>
    </source>
</evidence>
<comment type="caution">
    <text evidence="7">The sequence shown here is derived from an EMBL/GenBank/DDBJ whole genome shotgun (WGS) entry which is preliminary data.</text>
</comment>
<dbReference type="CDD" id="cd00821">
    <property type="entry name" value="PH"/>
    <property type="match status" value="1"/>
</dbReference>
<dbReference type="InterPro" id="IPR001672">
    <property type="entry name" value="G6P_Isomerase"/>
</dbReference>
<dbReference type="Gene3D" id="3.40.50.10490">
    <property type="entry name" value="Glucose-6-phosphate isomerase like protein, domain 1"/>
    <property type="match status" value="1"/>
</dbReference>
<name>A0ABQ7EGV1_BRACR</name>
<dbReference type="InterPro" id="IPR011993">
    <property type="entry name" value="PH-like_dom_sf"/>
</dbReference>
<feature type="compositionally biased region" description="Basic and acidic residues" evidence="4">
    <location>
        <begin position="1218"/>
        <end position="1238"/>
    </location>
</feature>
<dbReference type="Pfam" id="PF00169">
    <property type="entry name" value="PH"/>
    <property type="match status" value="1"/>
</dbReference>
<organism evidence="7 8">
    <name type="scientific">Brassica cretica</name>
    <name type="common">Mustard</name>
    <dbReference type="NCBI Taxonomy" id="69181"/>
    <lineage>
        <taxon>Eukaryota</taxon>
        <taxon>Viridiplantae</taxon>
        <taxon>Streptophyta</taxon>
        <taxon>Embryophyta</taxon>
        <taxon>Tracheophyta</taxon>
        <taxon>Spermatophyta</taxon>
        <taxon>Magnoliopsida</taxon>
        <taxon>eudicotyledons</taxon>
        <taxon>Gunneridae</taxon>
        <taxon>Pentapetalae</taxon>
        <taxon>rosids</taxon>
        <taxon>malvids</taxon>
        <taxon>Brassicales</taxon>
        <taxon>Brassicaceae</taxon>
        <taxon>Brassiceae</taxon>
        <taxon>Brassica</taxon>
    </lineage>
</organism>
<dbReference type="EC" id="5.3.1.9" evidence="1"/>
<feature type="region of interest" description="Disordered" evidence="4">
    <location>
        <begin position="916"/>
        <end position="1073"/>
    </location>
</feature>
<dbReference type="SMART" id="SM00324">
    <property type="entry name" value="RhoGAP"/>
    <property type="match status" value="1"/>
</dbReference>
<sequence length="1402" mass="154575">MMTPVSSMSSQLRLIIVNQGLTVYGNKGSTDQHAYIQQLREGVHNFFATFIEVLRDRPPGHDWELEPGVTCGDYLFGMLQGTRSALYANGRESISVTIEEVTPRSVGAIIALYERAVGLYASLVNINAYHQPGVEAGKKAAAEVLALQKRVLSVLNEASCKDPVEPLTLDEIADRCHAPEEIEMIYKIIAHMSANDRVLIAEGSCGSPRSVKVYLGECNVDDMYVRDAQQISSVWLNVHEYCNSSKVNRYMFVASSVQWGGVRTQHSATPFVDEMYTRLNETIQDYQVIISSWPKYIFVLESAIADVEKAIVEALEKQYANVLSPLKENLAPKKPYVVPDELGILLNTMKRMLDVLRSNIEAQFKAWSSSCIPDGGNVAPGDRLSEVTVMLRAKFRSYLQAVVEKLVQNATTLKKILRDSKGISSGLHCACSKESVGESDMHNLKEQLTNTLNNLHSVCATHVFIALSRGYWDRMGEIVLSFLENKREDKAWYKGPRVAVSVFKSGPLYISSKGLVTSEDTEILCSYSLSLFCAVLTVEATVSPPSVSFSNLCYFDCLQKQEFRSSFLEGLGWTSWKKRWFILTRTSLVFFRSDPSAVQQRGGEVNLTLGGIDLNSSGSVVVKADKKLLTVLFPDGRDGRAFTLKADTMEDLHEWKAALEHALTQAPSASHVMGQNGIFRNDQSDAPASVDEHRDEAPARPTVLGRPVLLALEDVDGTPSFLEKALRFVEDHGVNTEGILRQAADVDDVEHRIREYEQGKNEFSPTEDAHVIADCLKYFLRELPSSPVPASCCNALLEACRTIRGNRVNAMREAICESFPEPNRRLLQRILLMMQLVASNKNVNRMNTNAVAACMAPLLLRPLLAGDCNIENDFDVGGDGSMQLLQAAAAANHAQAIVITLLEEYDSIFGEGSLSAGLYSDSEESGSETEEGTDDGDSDYDGTQGSDDYTDEEEDLENESDRSYSESEASADTPHDHKARPSIQITEITSSESTPKGSTEPQVPKKLLSSSKRSSLPRHGDARKDQNVLVKGSDSGEVKAVLEVSKPEEKSSSTTLSSAPGGSKRLWGRAHGRKNLSMESIDFTLEVDEDDADIERLESTKSELQNRIREEVKNNAVLQASLERRKKALYVRRQALENDVERLQEQLKQERDRKLALEAGLNMSKGNQSIPETTDEKLKKDLQEVAQAEADISNLENKVDDLENRLGQQDVKGSGSPRESRRSPEHNAKMKEKQKDTEAASGNVSERSMLKDGQGSARENEIEKIQDPRSKSSQQSSKLAGMSKRSGTKGEGNTTTTTTSALSKLTMRLNFLKERRSQIANELSNMDKGKSSSGQPSPSTEQNPSVQETERGTESNQNQDSDSSKLQSPHVLDRGRSDNGGGRGRGGSGGNQPSTTPRTLSR</sequence>
<evidence type="ECO:0000313" key="7">
    <source>
        <dbReference type="EMBL" id="KAF3595570.1"/>
    </source>
</evidence>
<feature type="compositionally biased region" description="Acidic residues" evidence="4">
    <location>
        <begin position="921"/>
        <end position="940"/>
    </location>
</feature>
<reference evidence="7 8" key="1">
    <citation type="journal article" date="2020" name="BMC Genomics">
        <title>Intraspecific diversification of the crop wild relative Brassica cretica Lam. using demographic model selection.</title>
        <authorList>
            <person name="Kioukis A."/>
            <person name="Michalopoulou V.A."/>
            <person name="Briers L."/>
            <person name="Pirintsos S."/>
            <person name="Studholme D.J."/>
            <person name="Pavlidis P."/>
            <person name="Sarris P.F."/>
        </authorList>
    </citation>
    <scope>NUCLEOTIDE SEQUENCE [LARGE SCALE GENOMIC DNA]</scope>
    <source>
        <strain evidence="8">cv. PFS-1207/04</strain>
    </source>
</reference>
<feature type="compositionally biased region" description="Basic and acidic residues" evidence="4">
    <location>
        <begin position="1258"/>
        <end position="1270"/>
    </location>
</feature>
<dbReference type="InterPro" id="IPR018189">
    <property type="entry name" value="Phosphoglucose_isomerase_CS"/>
</dbReference>
<dbReference type="SMART" id="SM00233">
    <property type="entry name" value="PH"/>
    <property type="match status" value="1"/>
</dbReference>
<dbReference type="PANTHER" id="PTHR46265">
    <property type="entry name" value="RHO GTPASE-ACTIVATING PROTEIN 7"/>
    <property type="match status" value="1"/>
</dbReference>
<feature type="compositionally biased region" description="Polar residues" evidence="4">
    <location>
        <begin position="1354"/>
        <end position="1367"/>
    </location>
</feature>
<keyword evidence="8" id="KW-1185">Reference proteome</keyword>
<dbReference type="SUPFAM" id="SSF50729">
    <property type="entry name" value="PH domain-like"/>
    <property type="match status" value="1"/>
</dbReference>
<dbReference type="Pfam" id="PF00620">
    <property type="entry name" value="RhoGAP"/>
    <property type="match status" value="1"/>
</dbReference>
<evidence type="ECO:0000259" key="5">
    <source>
        <dbReference type="PROSITE" id="PS50003"/>
    </source>
</evidence>
<dbReference type="CDD" id="cd05016">
    <property type="entry name" value="SIS_PGI_2"/>
    <property type="match status" value="1"/>
</dbReference>
<protein>
    <recommendedName>
        <fullName evidence="1">glucose-6-phosphate isomerase</fullName>
        <ecNumber evidence="1">5.3.1.9</ecNumber>
    </recommendedName>
    <alternativeName>
        <fullName evidence="3">Phosphohexose isomerase</fullName>
    </alternativeName>
</protein>
<dbReference type="InterPro" id="IPR008936">
    <property type="entry name" value="Rho_GTPase_activation_prot"/>
</dbReference>
<evidence type="ECO:0000256" key="2">
    <source>
        <dbReference type="ARBA" id="ARBA00022468"/>
    </source>
</evidence>
<accession>A0ABQ7EGV1</accession>
<feature type="domain" description="Rho-GAP" evidence="6">
    <location>
        <begin position="710"/>
        <end position="909"/>
    </location>
</feature>
<dbReference type="Gene3D" id="2.30.29.30">
    <property type="entry name" value="Pleckstrin-homology domain (PH domain)/Phosphotyrosine-binding domain (PTB)"/>
    <property type="match status" value="1"/>
</dbReference>
<dbReference type="Proteomes" id="UP000266723">
    <property type="component" value="Unassembled WGS sequence"/>
</dbReference>
<feature type="compositionally biased region" description="Low complexity" evidence="4">
    <location>
        <begin position="1004"/>
        <end position="1014"/>
    </location>
</feature>
<dbReference type="SUPFAM" id="SSF48350">
    <property type="entry name" value="GTPase activation domain, GAP"/>
    <property type="match status" value="1"/>
</dbReference>